<dbReference type="PANTHER" id="PTHR22789">
    <property type="entry name" value="FUCULOSE PHOSPHATE ALDOLASE"/>
    <property type="match status" value="1"/>
</dbReference>
<dbReference type="InterPro" id="IPR036409">
    <property type="entry name" value="Aldolase_II/adducin_N_sf"/>
</dbReference>
<dbReference type="PANTHER" id="PTHR22789:SF0">
    <property type="entry name" value="3-OXO-TETRONATE 4-PHOSPHATE DECARBOXYLASE-RELATED"/>
    <property type="match status" value="1"/>
</dbReference>
<sequence length="222" mass="23589">MLLEDLRRQVVNVGLEALERGVVHGTAGNMSVRDRASGLIAISPSGIPYPSVSPADVVIVDDQGKTIDGTRKPSSETPLHTMVMRARPDIAAIVHTHSHYSTVVSCIRPCLPAILTEVCLAVGDTIPVTRYGLTGTADFGESVVEVVTPETKAVIIKNHGLICFGKDFDEALLTAEIVEEAAKVYVHALAANGGREPDLVPAGLIPEMRERFLASYGQATPA</sequence>
<dbReference type="InterPro" id="IPR001303">
    <property type="entry name" value="Aldolase_II/adducin_N"/>
</dbReference>
<dbReference type="SUPFAM" id="SSF53639">
    <property type="entry name" value="AraD/HMP-PK domain-like"/>
    <property type="match status" value="1"/>
</dbReference>
<evidence type="ECO:0000259" key="3">
    <source>
        <dbReference type="SMART" id="SM01007"/>
    </source>
</evidence>
<dbReference type="GO" id="GO:0005829">
    <property type="term" value="C:cytosol"/>
    <property type="evidence" value="ECO:0007669"/>
    <property type="project" value="TreeGrafter"/>
</dbReference>
<name>A0A6J4UEU9_9BACT</name>
<dbReference type="Gene3D" id="3.40.225.10">
    <property type="entry name" value="Class II aldolase/adducin N-terminal domain"/>
    <property type="match status" value="1"/>
</dbReference>
<dbReference type="GO" id="GO:0016832">
    <property type="term" value="F:aldehyde-lyase activity"/>
    <property type="evidence" value="ECO:0007669"/>
    <property type="project" value="TreeGrafter"/>
</dbReference>
<dbReference type="Pfam" id="PF00596">
    <property type="entry name" value="Aldolase_II"/>
    <property type="match status" value="1"/>
</dbReference>
<dbReference type="SMART" id="SM01007">
    <property type="entry name" value="Aldolase_II"/>
    <property type="match status" value="1"/>
</dbReference>
<dbReference type="GO" id="GO:0019323">
    <property type="term" value="P:pentose catabolic process"/>
    <property type="evidence" value="ECO:0007669"/>
    <property type="project" value="TreeGrafter"/>
</dbReference>
<evidence type="ECO:0000256" key="1">
    <source>
        <dbReference type="ARBA" id="ARBA00022723"/>
    </source>
</evidence>
<proteinExistence type="predicted"/>
<keyword evidence="2" id="KW-0456">Lyase</keyword>
<feature type="domain" description="Class II aldolase/adducin N-terminal" evidence="3">
    <location>
        <begin position="8"/>
        <end position="186"/>
    </location>
</feature>
<dbReference type="InterPro" id="IPR050197">
    <property type="entry name" value="Aldolase_class_II_sugar_metab"/>
</dbReference>
<dbReference type="EMBL" id="CADCWF010000091">
    <property type="protein sequence ID" value="CAA9547912.1"/>
    <property type="molecule type" value="Genomic_DNA"/>
</dbReference>
<accession>A0A6J4UEU9</accession>
<keyword evidence="1" id="KW-0479">Metal-binding</keyword>
<dbReference type="GO" id="GO:0046872">
    <property type="term" value="F:metal ion binding"/>
    <property type="evidence" value="ECO:0007669"/>
    <property type="project" value="UniProtKB-KW"/>
</dbReference>
<gene>
    <name evidence="4" type="ORF">AVDCRST_MAG59-1480</name>
</gene>
<evidence type="ECO:0000256" key="2">
    <source>
        <dbReference type="ARBA" id="ARBA00023239"/>
    </source>
</evidence>
<reference evidence="4" key="1">
    <citation type="submission" date="2020-02" db="EMBL/GenBank/DDBJ databases">
        <authorList>
            <person name="Meier V. D."/>
        </authorList>
    </citation>
    <scope>NUCLEOTIDE SEQUENCE</scope>
    <source>
        <strain evidence="4">AVDCRST_MAG59</strain>
    </source>
</reference>
<organism evidence="4">
    <name type="scientific">uncultured Thermomicrobiales bacterium</name>
    <dbReference type="NCBI Taxonomy" id="1645740"/>
    <lineage>
        <taxon>Bacteria</taxon>
        <taxon>Pseudomonadati</taxon>
        <taxon>Thermomicrobiota</taxon>
        <taxon>Thermomicrobia</taxon>
        <taxon>Thermomicrobiales</taxon>
        <taxon>environmental samples</taxon>
    </lineage>
</organism>
<evidence type="ECO:0000313" key="4">
    <source>
        <dbReference type="EMBL" id="CAA9547912.1"/>
    </source>
</evidence>
<dbReference type="AlphaFoldDB" id="A0A6J4UEU9"/>
<protein>
    <recommendedName>
        <fullName evidence="3">Class II aldolase/adducin N-terminal domain-containing protein</fullName>
    </recommendedName>
</protein>